<dbReference type="Gene3D" id="3.90.550.10">
    <property type="entry name" value="Spore Coat Polysaccharide Biosynthesis Protein SpsA, Chain A"/>
    <property type="match status" value="1"/>
</dbReference>
<dbReference type="Pfam" id="PF03142">
    <property type="entry name" value="Chitin_synth_2"/>
    <property type="match status" value="1"/>
</dbReference>
<dbReference type="InterPro" id="IPR029044">
    <property type="entry name" value="Nucleotide-diphossugar_trans"/>
</dbReference>
<feature type="region of interest" description="Disordered" evidence="9">
    <location>
        <begin position="658"/>
        <end position="684"/>
    </location>
</feature>
<comment type="caution">
    <text evidence="11">The sequence shown here is derived from an EMBL/GenBank/DDBJ whole genome shotgun (WGS) entry which is preliminary data.</text>
</comment>
<dbReference type="PANTHER" id="PTHR22914">
    <property type="entry name" value="CHITIN SYNTHASE"/>
    <property type="match status" value="1"/>
</dbReference>
<feature type="compositionally biased region" description="Basic residues" evidence="9">
    <location>
        <begin position="755"/>
        <end position="773"/>
    </location>
</feature>
<keyword evidence="4" id="KW-0328">Glycosyltransferase</keyword>
<dbReference type="GeneID" id="70248416"/>
<dbReference type="AlphaFoldDB" id="A0AAD4KQS7"/>
<evidence type="ECO:0000256" key="3">
    <source>
        <dbReference type="ARBA" id="ARBA00022475"/>
    </source>
</evidence>
<dbReference type="EMBL" id="JAJTJA010000005">
    <property type="protein sequence ID" value="KAH8698390.1"/>
    <property type="molecule type" value="Genomic_DNA"/>
</dbReference>
<evidence type="ECO:0000256" key="9">
    <source>
        <dbReference type="SAM" id="MobiDB-lite"/>
    </source>
</evidence>
<evidence type="ECO:0000256" key="5">
    <source>
        <dbReference type="ARBA" id="ARBA00022679"/>
    </source>
</evidence>
<evidence type="ECO:0000256" key="4">
    <source>
        <dbReference type="ARBA" id="ARBA00022676"/>
    </source>
</evidence>
<comment type="subcellular location">
    <subcellularLocation>
        <location evidence="1">Cell membrane</location>
        <topology evidence="1">Multi-pass membrane protein</topology>
    </subcellularLocation>
</comment>
<gene>
    <name evidence="11" type="ORF">BGW36DRAFT_396185</name>
</gene>
<dbReference type="PANTHER" id="PTHR22914:SF46">
    <property type="entry name" value="CHITIN SYNTHASE"/>
    <property type="match status" value="1"/>
</dbReference>
<protein>
    <recommendedName>
        <fullName evidence="2">chitin synthase</fullName>
        <ecNumber evidence="2">2.4.1.16</ecNumber>
    </recommendedName>
</protein>
<reference evidence="11" key="1">
    <citation type="submission" date="2021-12" db="EMBL/GenBank/DDBJ databases">
        <title>Convergent genome expansion in fungi linked to evolution of root-endophyte symbiosis.</title>
        <authorList>
            <consortium name="DOE Joint Genome Institute"/>
            <person name="Ke Y.-H."/>
            <person name="Bonito G."/>
            <person name="Liao H.-L."/>
            <person name="Looney B."/>
            <person name="Rojas-Flechas A."/>
            <person name="Nash J."/>
            <person name="Hameed K."/>
            <person name="Schadt C."/>
            <person name="Martin F."/>
            <person name="Crous P.W."/>
            <person name="Miettinen O."/>
            <person name="Magnuson J.K."/>
            <person name="Labbe J."/>
            <person name="Jacobson D."/>
            <person name="Doktycz M.J."/>
            <person name="Veneault-Fourrey C."/>
            <person name="Kuo A."/>
            <person name="Mondo S."/>
            <person name="Calhoun S."/>
            <person name="Riley R."/>
            <person name="Ohm R."/>
            <person name="LaButti K."/>
            <person name="Andreopoulos B."/>
            <person name="Pangilinan J."/>
            <person name="Nolan M."/>
            <person name="Tritt A."/>
            <person name="Clum A."/>
            <person name="Lipzen A."/>
            <person name="Daum C."/>
            <person name="Barry K."/>
            <person name="Grigoriev I.V."/>
            <person name="Vilgalys R."/>
        </authorList>
    </citation>
    <scope>NUCLEOTIDE SEQUENCE</scope>
    <source>
        <strain evidence="11">PMI_201</strain>
    </source>
</reference>
<evidence type="ECO:0000256" key="8">
    <source>
        <dbReference type="ARBA" id="ARBA00023136"/>
    </source>
</evidence>
<evidence type="ECO:0000256" key="10">
    <source>
        <dbReference type="SAM" id="Phobius"/>
    </source>
</evidence>
<dbReference type="InterPro" id="IPR004835">
    <property type="entry name" value="Chitin_synth"/>
</dbReference>
<keyword evidence="5" id="KW-0808">Transferase</keyword>
<proteinExistence type="predicted"/>
<dbReference type="GO" id="GO:0005886">
    <property type="term" value="C:plasma membrane"/>
    <property type="evidence" value="ECO:0007669"/>
    <property type="project" value="UniProtKB-SubCell"/>
</dbReference>
<feature type="transmembrane region" description="Helical" evidence="10">
    <location>
        <begin position="501"/>
        <end position="521"/>
    </location>
</feature>
<evidence type="ECO:0000256" key="2">
    <source>
        <dbReference type="ARBA" id="ARBA00012543"/>
    </source>
</evidence>
<dbReference type="RefSeq" id="XP_046072854.1">
    <property type="nucleotide sequence ID" value="XM_046218129.1"/>
</dbReference>
<sequence>MDDSEDGVVAMAPGWSVADIVYVSLLAPLILAAFLEWFLWLGAFLFGLCKVYAKAEHWSSRVIAVVMMILFTLLRGVFLPVMLFTLPLPSIITQYFPSKLVKDLQWFAFYTFAVLLLLPLVTNEVGRSKRIKTALNAATAPKVVVVMPVYNEEPEVLIKAIDSVVRSDYPPSCIHVFVSFDGEPAGHLWDPIAERLGIPIGARKKAQSIDVLYEGVRITVSRFSHGGKRNCQKKTFKLIDKIYTDYVSQHDDLFILFIDSDCILDEACIQNFMYDMELKPGSQHDMLAMTGIITSTTRTNSLITLLQDMEYIHGQLFERSVESCCGAVTCLPGALTMLRFSAFRKMAKYYFEDQIDKIDDFFDYLKCHLGEDRWLTHLFMVGTVRRYQIQLCTGAFCKTEAAQTMRSLIKQRRRWFLGFISNEVCMLTDVRIWKRYPLLCIIRFMQDTIRTTALLFFIMVLSVSTTANKISSLPVGFIAVSLGLNYALMLYFGYILRRFKAWLYPLMFLLNPFFNWLYLVYGCCTAGKRTWGGPRTDATKADEYTSPREAAEQAEAQGDDLNVDVSTFREYGNAAESVPLHPTESIESRLADSYQKPYNNANDSEMALMRHNRGVLSMPGIPLHPRNSFDSTMTGQYSINLPRRVESLMDEVEQRKLHILRESKPSQNEAPSPPPVDRLGWNPQATPSLTGIPYIDGAMDAKLPAAANTDPLKQPSPLHLSTNQNDLRNEPTEDGSQGDASSSLTSNPDKAAEKPRRKLRGFMSFGRRHSGQE</sequence>
<keyword evidence="6 10" id="KW-0812">Transmembrane</keyword>
<evidence type="ECO:0000256" key="7">
    <source>
        <dbReference type="ARBA" id="ARBA00022989"/>
    </source>
</evidence>
<keyword evidence="7 10" id="KW-1133">Transmembrane helix</keyword>
<feature type="transmembrane region" description="Helical" evidence="10">
    <location>
        <begin position="448"/>
        <end position="467"/>
    </location>
</feature>
<feature type="transmembrane region" description="Helical" evidence="10">
    <location>
        <begin position="104"/>
        <end position="122"/>
    </location>
</feature>
<keyword evidence="3" id="KW-1003">Cell membrane</keyword>
<keyword evidence="8 10" id="KW-0472">Membrane</keyword>
<evidence type="ECO:0000256" key="1">
    <source>
        <dbReference type="ARBA" id="ARBA00004651"/>
    </source>
</evidence>
<feature type="transmembrane region" description="Helical" evidence="10">
    <location>
        <begin position="20"/>
        <end position="49"/>
    </location>
</feature>
<feature type="region of interest" description="Disordered" evidence="9">
    <location>
        <begin position="707"/>
        <end position="773"/>
    </location>
</feature>
<feature type="transmembrane region" description="Helical" evidence="10">
    <location>
        <begin position="473"/>
        <end position="494"/>
    </location>
</feature>
<dbReference type="Proteomes" id="UP001201262">
    <property type="component" value="Unassembled WGS sequence"/>
</dbReference>
<dbReference type="GO" id="GO:0030428">
    <property type="term" value="C:cell septum"/>
    <property type="evidence" value="ECO:0007669"/>
    <property type="project" value="TreeGrafter"/>
</dbReference>
<evidence type="ECO:0000256" key="6">
    <source>
        <dbReference type="ARBA" id="ARBA00022692"/>
    </source>
</evidence>
<dbReference type="GO" id="GO:0006031">
    <property type="term" value="P:chitin biosynthetic process"/>
    <property type="evidence" value="ECO:0007669"/>
    <property type="project" value="TreeGrafter"/>
</dbReference>
<dbReference type="SUPFAM" id="SSF53448">
    <property type="entry name" value="Nucleotide-diphospho-sugar transferases"/>
    <property type="match status" value="1"/>
</dbReference>
<feature type="compositionally biased region" description="Polar residues" evidence="9">
    <location>
        <begin position="734"/>
        <end position="748"/>
    </location>
</feature>
<accession>A0AAD4KQS7</accession>
<keyword evidence="12" id="KW-1185">Reference proteome</keyword>
<organism evidence="11 12">
    <name type="scientific">Talaromyces proteolyticus</name>
    <dbReference type="NCBI Taxonomy" id="1131652"/>
    <lineage>
        <taxon>Eukaryota</taxon>
        <taxon>Fungi</taxon>
        <taxon>Dikarya</taxon>
        <taxon>Ascomycota</taxon>
        <taxon>Pezizomycotina</taxon>
        <taxon>Eurotiomycetes</taxon>
        <taxon>Eurotiomycetidae</taxon>
        <taxon>Eurotiales</taxon>
        <taxon>Trichocomaceae</taxon>
        <taxon>Talaromyces</taxon>
        <taxon>Talaromyces sect. Bacilispori</taxon>
    </lineage>
</organism>
<name>A0AAD4KQS7_9EURO</name>
<feature type="transmembrane region" description="Helical" evidence="10">
    <location>
        <begin position="61"/>
        <end position="84"/>
    </location>
</feature>
<evidence type="ECO:0000313" key="12">
    <source>
        <dbReference type="Proteomes" id="UP001201262"/>
    </source>
</evidence>
<dbReference type="EC" id="2.4.1.16" evidence="2"/>
<evidence type="ECO:0000313" key="11">
    <source>
        <dbReference type="EMBL" id="KAH8698390.1"/>
    </source>
</evidence>
<dbReference type="GO" id="GO:0004100">
    <property type="term" value="F:chitin synthase activity"/>
    <property type="evidence" value="ECO:0007669"/>
    <property type="project" value="UniProtKB-EC"/>
</dbReference>